<keyword evidence="2" id="KW-1185">Reference proteome</keyword>
<gene>
    <name evidence="1" type="ORF">SAMN06265367_102173</name>
</gene>
<protein>
    <submittedName>
        <fullName evidence="1">Uncharacterized protein</fullName>
    </submittedName>
</protein>
<dbReference type="Proteomes" id="UP001157915">
    <property type="component" value="Unassembled WGS sequence"/>
</dbReference>
<dbReference type="EMBL" id="FXUA01000002">
    <property type="protein sequence ID" value="SMP13070.1"/>
    <property type="molecule type" value="Genomic_DNA"/>
</dbReference>
<sequence>MIFKPTGYFQSVFLLSIVSYPFFDSVLINSLNSSVRVNEATNEIYGLTRDEDPEIAVFKFSGSFSDKIFLPITSPKK</sequence>
<name>A0ABY1NLN8_9BACT</name>
<comment type="caution">
    <text evidence="1">The sequence shown here is derived from an EMBL/GenBank/DDBJ whole genome shotgun (WGS) entry which is preliminary data.</text>
</comment>
<evidence type="ECO:0000313" key="2">
    <source>
        <dbReference type="Proteomes" id="UP001157915"/>
    </source>
</evidence>
<evidence type="ECO:0000313" key="1">
    <source>
        <dbReference type="EMBL" id="SMP13070.1"/>
    </source>
</evidence>
<proteinExistence type="predicted"/>
<reference evidence="1 2" key="1">
    <citation type="submission" date="2017-05" db="EMBL/GenBank/DDBJ databases">
        <authorList>
            <person name="Varghese N."/>
            <person name="Submissions S."/>
        </authorList>
    </citation>
    <scope>NUCLEOTIDE SEQUENCE [LARGE SCALE GENOMIC DNA]</scope>
    <source>
        <strain evidence="1 2">DSM 15360</strain>
    </source>
</reference>
<accession>A0ABY1NLN8</accession>
<organism evidence="1 2">
    <name type="scientific">Algoriphagus winogradskyi</name>
    <dbReference type="NCBI Taxonomy" id="237017"/>
    <lineage>
        <taxon>Bacteria</taxon>
        <taxon>Pseudomonadati</taxon>
        <taxon>Bacteroidota</taxon>
        <taxon>Cytophagia</taxon>
        <taxon>Cytophagales</taxon>
        <taxon>Cyclobacteriaceae</taxon>
        <taxon>Algoriphagus</taxon>
    </lineage>
</organism>